<protein>
    <submittedName>
        <fullName evidence="3">WxL domain-containing protein</fullName>
    </submittedName>
</protein>
<dbReference type="Pfam" id="PF13731">
    <property type="entry name" value="WxL"/>
    <property type="match status" value="1"/>
</dbReference>
<evidence type="ECO:0000313" key="3">
    <source>
        <dbReference type="EMBL" id="MDN3192884.1"/>
    </source>
</evidence>
<comment type="caution">
    <text evidence="3">The sequence shown here is derived from an EMBL/GenBank/DDBJ whole genome shotgun (WGS) entry which is preliminary data.</text>
</comment>
<dbReference type="EMBL" id="JAREWH010000010">
    <property type="protein sequence ID" value="MDN3192884.1"/>
    <property type="molecule type" value="Genomic_DNA"/>
</dbReference>
<sequence>MSKFEISSGVFFGKINKKMLVISIDNNRILIKKGLYRDYRLNFYIERRSKMKRVNWKRWLVVGLSCSLFMDSVVGVTVLAETITGATEQGVASSQSSDEANQTTQPTEESQATVASEAKTVPPQETARIASRAIGYSSVEGREIPFFFVEEDGTLFDPDRITMTVNLSSFSFYEEKLQRTPLEPTTVNGGKLLSIPTSPAFKYDTNNRDPSNIYGVSEVSFTIPKEYQSLDIRPSTFYTGDTTQYPVPTVFANVGGKVTNYVGANAETELELTNEKMPNKLTFGPKKTFKYTVATAPGGVTYALTYFYGDVGGPTSSHQRRGTAGPVYYYLTKRRVTEKFENPAGGAIPAPEGFTQDKKTIVTGEDFTFTQEGTLPERYTGSDGKTYLFKGWYKGNAKPSTLETTKTPSYAVTYDDNDDLHVVYEEAVMKTYTLPAREALFGYVDEQGNLINPAKFKLSATMGESDGTTGEMTTFPTIDGIDMPASQLKKLAIPQKVYTRPDDGTIVTYGPQEVSVEIPKYYQTISISPTTAYTGDKTKYPVPNEVRRGIENPDNIVSSLVGTTAYNLTQKSATRYTARRSYWTWDPTKTLYSMSIYSGTAGGNYNLSTPDGTIYYYLENRRVTEHFVDESGAKITPPTGFTQGNQLVVDSENYVYTVAKALPKIYQAGEKTYIFQGWFKGKTKPATLKTTTTPSFTPTFNDEDDMTAVYQEAIPTAELTLTGAVDIIENGATMDYWEALLKNTGEAPLTTIKIKPTATWAAGIGAPNTIFVQGTGQNTKAFPVTKEQWTTGAGVSITLDQPLPAGGQLKMNILGTTVTGQPGQVLTADVEVTGNFGSLTAKDTVRIKDLDQEITSPDGDGFISTPTFDFGKLAISGSKQQYGLKKAADYYGNGIRNPYLRLNTSQANWSLTAQLSQPKSATDSLPTTTRLLLGTATAASFTDYNQPTETRTPLGKTSTVTLTADNTATAVVANQQFTGSDVYQLDFTFANIKLEVPANQGMAGQQYQAAVTWNLVTGP</sequence>
<reference evidence="3" key="1">
    <citation type="journal article" date="2023" name="Pathogens">
        <title>Prevalence of Enterococcus spp. and the Whole-Genome Characteristics of Enterococcus faecium and Enterococcus faecalis Strains Isolated from Free-Living Birds in Poland.</title>
        <authorList>
            <person name="Kwit R."/>
            <person name="Zajac M."/>
            <person name="Smialowska-Weglinska A."/>
            <person name="Skarzynska M."/>
            <person name="Bomba A."/>
            <person name="Lalak A."/>
            <person name="Skrzypiec E."/>
            <person name="Wojdat D."/>
            <person name="Koza W."/>
            <person name="Mikos-Wojewoda E."/>
            <person name="Pasim P."/>
            <person name="Skora M."/>
            <person name="Polak M."/>
            <person name="Wiacek J."/>
            <person name="Wasyl D."/>
        </authorList>
    </citation>
    <scope>NUCLEOTIDE SEQUENCE</scope>
    <source>
        <strain evidence="3">691B_2</strain>
    </source>
</reference>
<feature type="compositionally biased region" description="Polar residues" evidence="1">
    <location>
        <begin position="89"/>
        <end position="114"/>
    </location>
</feature>
<organism evidence="3 4">
    <name type="scientific">Enterococcus faecalis</name>
    <name type="common">Streptococcus faecalis</name>
    <dbReference type="NCBI Taxonomy" id="1351"/>
    <lineage>
        <taxon>Bacteria</taxon>
        <taxon>Bacillati</taxon>
        <taxon>Bacillota</taxon>
        <taxon>Bacilli</taxon>
        <taxon>Lactobacillales</taxon>
        <taxon>Enterococcaceae</taxon>
        <taxon>Enterococcus</taxon>
    </lineage>
</organism>
<evidence type="ECO:0000259" key="2">
    <source>
        <dbReference type="Pfam" id="PF13731"/>
    </source>
</evidence>
<dbReference type="RefSeq" id="WP_167591393.1">
    <property type="nucleotide sequence ID" value="NZ_CP138653.1"/>
</dbReference>
<evidence type="ECO:0000256" key="1">
    <source>
        <dbReference type="SAM" id="MobiDB-lite"/>
    </source>
</evidence>
<dbReference type="AlphaFoldDB" id="A0AAW7KDQ5"/>
<proteinExistence type="predicted"/>
<accession>A0AAW7KDQ5</accession>
<reference evidence="3" key="2">
    <citation type="submission" date="2023-03" db="EMBL/GenBank/DDBJ databases">
        <authorList>
            <person name="Zajac M."/>
            <person name="Kwit R."/>
            <person name="Wasyl D."/>
        </authorList>
    </citation>
    <scope>NUCLEOTIDE SEQUENCE</scope>
    <source>
        <strain evidence="3">691B_2</strain>
    </source>
</reference>
<feature type="region of interest" description="Disordered" evidence="1">
    <location>
        <begin position="89"/>
        <end position="122"/>
    </location>
</feature>
<feature type="domain" description="WxL" evidence="2">
    <location>
        <begin position="865"/>
        <end position="1019"/>
    </location>
</feature>
<evidence type="ECO:0000313" key="4">
    <source>
        <dbReference type="Proteomes" id="UP001173174"/>
    </source>
</evidence>
<gene>
    <name evidence="3" type="ORF">P0E79_10360</name>
</gene>
<dbReference type="InterPro" id="IPR027994">
    <property type="entry name" value="WxL_dom"/>
</dbReference>
<name>A0AAW7KDQ5_ENTFL</name>
<dbReference type="Proteomes" id="UP001173174">
    <property type="component" value="Unassembled WGS sequence"/>
</dbReference>